<name>A0ABX7G610_9GAMM</name>
<dbReference type="EMBL" id="CP069213">
    <property type="protein sequence ID" value="QRH02755.1"/>
    <property type="molecule type" value="Genomic_DNA"/>
</dbReference>
<evidence type="ECO:0000313" key="3">
    <source>
        <dbReference type="Proteomes" id="UP000596252"/>
    </source>
</evidence>
<sequence length="110" mass="11883">MQTDIRVAAILVALSLSPTVLAATDTQNPGERESFKCFISTNVGDGVYDFSWYAADTARNMAQLAGQRLANSAMAAKGIRVYASEVHECVPLNRDFAAQKARALDEAMAR</sequence>
<dbReference type="RefSeq" id="WP_203326343.1">
    <property type="nucleotide sequence ID" value="NZ_CP069213.1"/>
</dbReference>
<keyword evidence="3" id="KW-1185">Reference proteome</keyword>
<evidence type="ECO:0000256" key="1">
    <source>
        <dbReference type="SAM" id="SignalP"/>
    </source>
</evidence>
<dbReference type="InterPro" id="IPR049848">
    <property type="entry name" value="TapY2-like"/>
</dbReference>
<dbReference type="Proteomes" id="UP000596252">
    <property type="component" value="Chromosome"/>
</dbReference>
<feature type="chain" id="PRO_5046995309" evidence="1">
    <location>
        <begin position="23"/>
        <end position="110"/>
    </location>
</feature>
<proteinExistence type="predicted"/>
<gene>
    <name evidence="2" type="ORF">JQC75_04860</name>
</gene>
<protein>
    <submittedName>
        <fullName evidence="2">TapY2 family type IVa secretion system protein</fullName>
    </submittedName>
</protein>
<feature type="signal peptide" evidence="1">
    <location>
        <begin position="1"/>
        <end position="22"/>
    </location>
</feature>
<dbReference type="NCBIfam" id="NF038109">
    <property type="entry name" value="tapY2_fam"/>
    <property type="match status" value="1"/>
</dbReference>
<evidence type="ECO:0000313" key="2">
    <source>
        <dbReference type="EMBL" id="QRH02755.1"/>
    </source>
</evidence>
<accession>A0ABX7G610</accession>
<keyword evidence="1" id="KW-0732">Signal</keyword>
<organism evidence="2 3">
    <name type="scientific">Shewanella litorisediminis</name>
    <dbReference type="NCBI Taxonomy" id="1173586"/>
    <lineage>
        <taxon>Bacteria</taxon>
        <taxon>Pseudomonadati</taxon>
        <taxon>Pseudomonadota</taxon>
        <taxon>Gammaproteobacteria</taxon>
        <taxon>Alteromonadales</taxon>
        <taxon>Shewanellaceae</taxon>
        <taxon>Shewanella</taxon>
    </lineage>
</organism>
<reference evidence="2 3" key="1">
    <citation type="journal article" date="2012" name="Antonie Van Leeuwenhoek">
        <title>Shewanella litorisediminis sp. nov., a gammaproteobacterium isolated from a tidal flat sediment.</title>
        <authorList>
            <person name="Lee M.H."/>
            <person name="Yoon J.H."/>
        </authorList>
    </citation>
    <scope>NUCLEOTIDE SEQUENCE [LARGE SCALE GENOMIC DNA]</scope>
    <source>
        <strain evidence="2 3">SMK1-12</strain>
    </source>
</reference>